<evidence type="ECO:0000256" key="1">
    <source>
        <dbReference type="SAM" id="Coils"/>
    </source>
</evidence>
<protein>
    <submittedName>
        <fullName evidence="3">Uncharacterized protein</fullName>
    </submittedName>
</protein>
<dbReference type="Proteomes" id="UP000008068">
    <property type="component" value="Unassembled WGS sequence"/>
</dbReference>
<sequence length="479" mass="55483">MTGFPNLTQLCQDGLKKLENPVVPNIHARIRGKVRGIFSRINATLLYPMSEIEKDYGIIGMLEKSAKTPEEKELLKEAYLAVYLADKNAQARNLKRAKNGEPPEEVDSEEDDDYGTCWDQRELTAEEQKSLDSNYHPNIHPRLLGICNSILARLYRKPDVSMTEINKKMHTRGLRFSCKTPEEKELVDRVEQAVWEARQYARQRANVRARHPKGQDEDWVETQQAEGQEDLQEPSEVQEQDVDNWGEPVETQEDNWEVVPPLEAESETQEDAPLEYNWTQPEPFEGAEPRAQEVDNWAAHDAYQKRQMEVSDLERKLRVTENHAWELAEELKAAKRREEEMKKEMEKKSFRADNYASLVASYNKTSHAHYQQFQLSKELMEENYALKKSSQKKEAELRGTVKALEAKLEKSKGALKDQAESQLKTVHLLADEVTKCRSTIENQEKRIRELEQKIVKIAEQQTKEIIAKLAGKVVRRENN</sequence>
<feature type="compositionally biased region" description="Acidic residues" evidence="2">
    <location>
        <begin position="102"/>
        <end position="114"/>
    </location>
</feature>
<dbReference type="EMBL" id="GL379829">
    <property type="protein sequence ID" value="EGT50613.1"/>
    <property type="molecule type" value="Genomic_DNA"/>
</dbReference>
<feature type="coiled-coil region" evidence="1">
    <location>
        <begin position="387"/>
        <end position="460"/>
    </location>
</feature>
<evidence type="ECO:0000313" key="4">
    <source>
        <dbReference type="Proteomes" id="UP000008068"/>
    </source>
</evidence>
<organism evidence="4">
    <name type="scientific">Caenorhabditis brenneri</name>
    <name type="common">Nematode worm</name>
    <dbReference type="NCBI Taxonomy" id="135651"/>
    <lineage>
        <taxon>Eukaryota</taxon>
        <taxon>Metazoa</taxon>
        <taxon>Ecdysozoa</taxon>
        <taxon>Nematoda</taxon>
        <taxon>Chromadorea</taxon>
        <taxon>Rhabditida</taxon>
        <taxon>Rhabditina</taxon>
        <taxon>Rhabditomorpha</taxon>
        <taxon>Rhabditoidea</taxon>
        <taxon>Rhabditidae</taxon>
        <taxon>Peloderinae</taxon>
        <taxon>Caenorhabditis</taxon>
    </lineage>
</organism>
<dbReference type="HOGENOM" id="CLU_570162_0_0_1"/>
<feature type="coiled-coil region" evidence="1">
    <location>
        <begin position="310"/>
        <end position="351"/>
    </location>
</feature>
<name>G0N265_CAEBE</name>
<feature type="compositionally biased region" description="Acidic residues" evidence="2">
    <location>
        <begin position="227"/>
        <end position="256"/>
    </location>
</feature>
<dbReference type="InParanoid" id="G0N265"/>
<dbReference type="AlphaFoldDB" id="G0N265"/>
<keyword evidence="1" id="KW-0175">Coiled coil</keyword>
<feature type="region of interest" description="Disordered" evidence="2">
    <location>
        <begin position="206"/>
        <end position="273"/>
    </location>
</feature>
<gene>
    <name evidence="3" type="ORF">CAEBREN_08995</name>
</gene>
<keyword evidence="4" id="KW-1185">Reference proteome</keyword>
<feature type="region of interest" description="Disordered" evidence="2">
    <location>
        <begin position="94"/>
        <end position="114"/>
    </location>
</feature>
<evidence type="ECO:0000313" key="3">
    <source>
        <dbReference type="EMBL" id="EGT50613.1"/>
    </source>
</evidence>
<evidence type="ECO:0000256" key="2">
    <source>
        <dbReference type="SAM" id="MobiDB-lite"/>
    </source>
</evidence>
<feature type="compositionally biased region" description="Acidic residues" evidence="2">
    <location>
        <begin position="264"/>
        <end position="273"/>
    </location>
</feature>
<accession>G0N265</accession>
<reference evidence="4" key="1">
    <citation type="submission" date="2011-07" db="EMBL/GenBank/DDBJ databases">
        <authorList>
            <consortium name="Caenorhabditis brenneri Sequencing and Analysis Consortium"/>
            <person name="Wilson R.K."/>
        </authorList>
    </citation>
    <scope>NUCLEOTIDE SEQUENCE [LARGE SCALE GENOMIC DNA]</scope>
    <source>
        <strain evidence="4">PB2801</strain>
    </source>
</reference>
<proteinExistence type="predicted"/>